<sequence>MSEEAAERQNPDKAKEDLSKDMSIDSRNDMYWALLGLYMHSDVQKMFCDEGEAHFLSIALLARIHFGKIPSSAFQERVFSTEGIGVGPLHTRTDSGRAE</sequence>
<evidence type="ECO:0000313" key="3">
    <source>
        <dbReference type="Proteomes" id="UP000709295"/>
    </source>
</evidence>
<proteinExistence type="predicted"/>
<dbReference type="EMBL" id="JAENGY010001337">
    <property type="protein sequence ID" value="KAG6950167.1"/>
    <property type="molecule type" value="Genomic_DNA"/>
</dbReference>
<protein>
    <submittedName>
        <fullName evidence="2">Uncharacterized protein</fullName>
    </submittedName>
</protein>
<gene>
    <name evidence="2" type="ORF">JG688_00014284</name>
</gene>
<evidence type="ECO:0000313" key="2">
    <source>
        <dbReference type="EMBL" id="KAG6950167.1"/>
    </source>
</evidence>
<evidence type="ECO:0000256" key="1">
    <source>
        <dbReference type="SAM" id="MobiDB-lite"/>
    </source>
</evidence>
<reference evidence="2" key="1">
    <citation type="submission" date="2021-01" db="EMBL/GenBank/DDBJ databases">
        <title>Phytophthora aleatoria, a newly-described species from Pinus radiata is distinct from Phytophthora cactorum isolates based on comparative genomics.</title>
        <authorList>
            <person name="Mcdougal R."/>
            <person name="Panda P."/>
            <person name="Williams N."/>
            <person name="Studholme D.J."/>
        </authorList>
    </citation>
    <scope>NUCLEOTIDE SEQUENCE</scope>
    <source>
        <strain evidence="2">NZFS 4037</strain>
    </source>
</reference>
<comment type="caution">
    <text evidence="2">The sequence shown here is derived from an EMBL/GenBank/DDBJ whole genome shotgun (WGS) entry which is preliminary data.</text>
</comment>
<keyword evidence="3" id="KW-1185">Reference proteome</keyword>
<feature type="region of interest" description="Disordered" evidence="1">
    <location>
        <begin position="1"/>
        <end position="20"/>
    </location>
</feature>
<dbReference type="Proteomes" id="UP000709295">
    <property type="component" value="Unassembled WGS sequence"/>
</dbReference>
<name>A0A8J5IKA8_9STRA</name>
<accession>A0A8J5IKA8</accession>
<organism evidence="2 3">
    <name type="scientific">Phytophthora aleatoria</name>
    <dbReference type="NCBI Taxonomy" id="2496075"/>
    <lineage>
        <taxon>Eukaryota</taxon>
        <taxon>Sar</taxon>
        <taxon>Stramenopiles</taxon>
        <taxon>Oomycota</taxon>
        <taxon>Peronosporomycetes</taxon>
        <taxon>Peronosporales</taxon>
        <taxon>Peronosporaceae</taxon>
        <taxon>Phytophthora</taxon>
    </lineage>
</organism>
<dbReference type="AlphaFoldDB" id="A0A8J5IKA8"/>